<comment type="caution">
    <text evidence="1">The sequence shown here is derived from an EMBL/GenBank/DDBJ whole genome shotgun (WGS) entry which is preliminary data.</text>
</comment>
<feature type="non-terminal residue" evidence="1">
    <location>
        <position position="1"/>
    </location>
</feature>
<accession>A0ACC1J0X2</accession>
<name>A0ACC1J0X2_9FUNG</name>
<dbReference type="Proteomes" id="UP001150603">
    <property type="component" value="Unassembled WGS sequence"/>
</dbReference>
<dbReference type="EMBL" id="JANBPW010005278">
    <property type="protein sequence ID" value="KAJ1932974.1"/>
    <property type="molecule type" value="Genomic_DNA"/>
</dbReference>
<reference evidence="1" key="1">
    <citation type="submission" date="2022-07" db="EMBL/GenBank/DDBJ databases">
        <title>Phylogenomic reconstructions and comparative analyses of Kickxellomycotina fungi.</title>
        <authorList>
            <person name="Reynolds N.K."/>
            <person name="Stajich J.E."/>
            <person name="Barry K."/>
            <person name="Grigoriev I.V."/>
            <person name="Crous P."/>
            <person name="Smith M.E."/>
        </authorList>
    </citation>
    <scope>NUCLEOTIDE SEQUENCE</scope>
    <source>
        <strain evidence="1">NRRL 5244</strain>
    </source>
</reference>
<evidence type="ECO:0000313" key="2">
    <source>
        <dbReference type="Proteomes" id="UP001150603"/>
    </source>
</evidence>
<gene>
    <name evidence="1" type="ORF">FBU59_006187</name>
</gene>
<keyword evidence="2" id="KW-1185">Reference proteome</keyword>
<protein>
    <submittedName>
        <fullName evidence="1">Uncharacterized protein</fullName>
    </submittedName>
</protein>
<sequence>PTSEHIPTPDSTPLLPPSPPSEVRQQHQPNPFITPRTQTARYWNGPLEAPTMPNIFQTPLPQPADSPMPAATPHRLLKIERYLERLANGDIDDDLFRTLARFAKEESSSIWMPESAGGHGILTKLLAACVGCLRNSAESRDTVFIKDNCFDVLRMIVRKQWRCFTLDTARMLLLEVLRSKYSVSPIVSGSAEDVYYDIAAHLDVDLCFVLFEDFFMRAPLPAFHIQAAYAELQPPQIETPAAMDPMGVLKMDNSLAGVLDLVADVVKRLTSPAEITSEVVQKFMPYAMACLGHPRSQVRKAALAPVIAVHQKLGVPDQELAELLQATNEQLSTSMNPMAPYIAMLQRPELKRLVWTFFLSERS</sequence>
<evidence type="ECO:0000313" key="1">
    <source>
        <dbReference type="EMBL" id="KAJ1932974.1"/>
    </source>
</evidence>
<proteinExistence type="predicted"/>
<organism evidence="1 2">
    <name type="scientific">Linderina macrospora</name>
    <dbReference type="NCBI Taxonomy" id="4868"/>
    <lineage>
        <taxon>Eukaryota</taxon>
        <taxon>Fungi</taxon>
        <taxon>Fungi incertae sedis</taxon>
        <taxon>Zoopagomycota</taxon>
        <taxon>Kickxellomycotina</taxon>
        <taxon>Kickxellomycetes</taxon>
        <taxon>Kickxellales</taxon>
        <taxon>Kickxellaceae</taxon>
        <taxon>Linderina</taxon>
    </lineage>
</organism>